<proteinExistence type="predicted"/>
<accession>A0A285F5U5</accession>
<dbReference type="Proteomes" id="UP000219612">
    <property type="component" value="Unassembled WGS sequence"/>
</dbReference>
<keyword evidence="3" id="KW-1185">Reference proteome</keyword>
<keyword evidence="1" id="KW-0732">Signal</keyword>
<feature type="chain" id="PRO_5039669159" evidence="1">
    <location>
        <begin position="24"/>
        <end position="156"/>
    </location>
</feature>
<evidence type="ECO:0000313" key="3">
    <source>
        <dbReference type="Proteomes" id="UP000219612"/>
    </source>
</evidence>
<evidence type="ECO:0000313" key="2">
    <source>
        <dbReference type="EMBL" id="SNY06642.1"/>
    </source>
</evidence>
<protein>
    <submittedName>
        <fullName evidence="2">Uncharacterized protein</fullName>
    </submittedName>
</protein>
<gene>
    <name evidence="2" type="ORF">SAMN05421748_101771</name>
</gene>
<reference evidence="2 3" key="1">
    <citation type="submission" date="2017-09" db="EMBL/GenBank/DDBJ databases">
        <authorList>
            <person name="Ehlers B."/>
            <person name="Leendertz F.H."/>
        </authorList>
    </citation>
    <scope>NUCLEOTIDE SEQUENCE [LARGE SCALE GENOMIC DNA]</scope>
    <source>
        <strain evidence="2 3">CGMCC 4.6857</strain>
    </source>
</reference>
<feature type="signal peptide" evidence="1">
    <location>
        <begin position="1"/>
        <end position="23"/>
    </location>
</feature>
<name>A0A285F5U5_9ACTN</name>
<organism evidence="2 3">
    <name type="scientific">Paractinoplanes atraurantiacus</name>
    <dbReference type="NCBI Taxonomy" id="1036182"/>
    <lineage>
        <taxon>Bacteria</taxon>
        <taxon>Bacillati</taxon>
        <taxon>Actinomycetota</taxon>
        <taxon>Actinomycetes</taxon>
        <taxon>Micromonosporales</taxon>
        <taxon>Micromonosporaceae</taxon>
        <taxon>Paractinoplanes</taxon>
    </lineage>
</organism>
<sequence>MRNMLQIVGGIAAAGVIAAGATALTGAGVTRTGGAADTWIGGKVTQTVTGAVVTDIDYTFIDNTGANQQLSGIDIDLTGAESKTVVIKPTGGSLQTAVEWYCTGADITSQTYSNVTNAVTVVGGPANADINCITANVGHSAAGYYSGLSGLDITVS</sequence>
<dbReference type="EMBL" id="OBDY01000001">
    <property type="protein sequence ID" value="SNY06642.1"/>
    <property type="molecule type" value="Genomic_DNA"/>
</dbReference>
<evidence type="ECO:0000256" key="1">
    <source>
        <dbReference type="SAM" id="SignalP"/>
    </source>
</evidence>
<dbReference type="AlphaFoldDB" id="A0A285F5U5"/>